<name>A0A1L9BF75_9BACT</name>
<evidence type="ECO:0000256" key="1">
    <source>
        <dbReference type="ARBA" id="ARBA00022723"/>
    </source>
</evidence>
<evidence type="ECO:0000256" key="2">
    <source>
        <dbReference type="SAM" id="MobiDB-lite"/>
    </source>
</evidence>
<dbReference type="InterPro" id="IPR002355">
    <property type="entry name" value="Cu_oxidase_Cu_BS"/>
</dbReference>
<evidence type="ECO:0008006" key="6">
    <source>
        <dbReference type="Google" id="ProtNLM"/>
    </source>
</evidence>
<dbReference type="STRING" id="83449.BON30_08280"/>
<dbReference type="OrthoDB" id="345021at2"/>
<accession>A0A1L9BF75</accession>
<reference evidence="5" key="1">
    <citation type="submission" date="2016-11" db="EMBL/GenBank/DDBJ databases">
        <authorList>
            <person name="Shukria A."/>
            <person name="Stevens D.C."/>
        </authorList>
    </citation>
    <scope>NUCLEOTIDE SEQUENCE [LARGE SCALE GENOMIC DNA]</scope>
    <source>
        <strain evidence="5">Cbfe23</strain>
    </source>
</reference>
<evidence type="ECO:0000313" key="5">
    <source>
        <dbReference type="Proteomes" id="UP000182229"/>
    </source>
</evidence>
<reference evidence="4 5" key="2">
    <citation type="submission" date="2016-12" db="EMBL/GenBank/DDBJ databases">
        <title>Draft Genome Sequence of Cystobacter ferrugineus Strain Cbfe23.</title>
        <authorList>
            <person name="Akbar S."/>
            <person name="Dowd S.E."/>
            <person name="Stevens D.C."/>
        </authorList>
    </citation>
    <scope>NUCLEOTIDE SEQUENCE [LARGE SCALE GENOMIC DNA]</scope>
    <source>
        <strain evidence="4 5">Cbfe23</strain>
    </source>
</reference>
<dbReference type="EMBL" id="MPIN01000002">
    <property type="protein sequence ID" value="OJH40910.1"/>
    <property type="molecule type" value="Genomic_DNA"/>
</dbReference>
<dbReference type="PROSITE" id="PS00080">
    <property type="entry name" value="MULTICOPPER_OXIDASE2"/>
    <property type="match status" value="1"/>
</dbReference>
<dbReference type="Proteomes" id="UP000182229">
    <property type="component" value="Unassembled WGS sequence"/>
</dbReference>
<keyword evidence="1" id="KW-0479">Metal-binding</keyword>
<feature type="region of interest" description="Disordered" evidence="2">
    <location>
        <begin position="1669"/>
        <end position="1690"/>
    </location>
</feature>
<organism evidence="4 5">
    <name type="scientific">Cystobacter ferrugineus</name>
    <dbReference type="NCBI Taxonomy" id="83449"/>
    <lineage>
        <taxon>Bacteria</taxon>
        <taxon>Pseudomonadati</taxon>
        <taxon>Myxococcota</taxon>
        <taxon>Myxococcia</taxon>
        <taxon>Myxococcales</taxon>
        <taxon>Cystobacterineae</taxon>
        <taxon>Archangiaceae</taxon>
        <taxon>Cystobacter</taxon>
    </lineage>
</organism>
<keyword evidence="3" id="KW-0732">Signal</keyword>
<feature type="chain" id="PRO_5013313100" description="Copper oxidase" evidence="3">
    <location>
        <begin position="21"/>
        <end position="1905"/>
    </location>
</feature>
<gene>
    <name evidence="4" type="ORF">BON30_08280</name>
</gene>
<comment type="caution">
    <text evidence="4">The sequence shown here is derived from an EMBL/GenBank/DDBJ whole genome shotgun (WGS) entry which is preliminary data.</text>
</comment>
<dbReference type="Gene3D" id="2.60.40.420">
    <property type="entry name" value="Cupredoxins - blue copper proteins"/>
    <property type="match status" value="3"/>
</dbReference>
<dbReference type="InterPro" id="IPR008972">
    <property type="entry name" value="Cupredoxin"/>
</dbReference>
<feature type="region of interest" description="Disordered" evidence="2">
    <location>
        <begin position="1390"/>
        <end position="1409"/>
    </location>
</feature>
<proteinExistence type="predicted"/>
<feature type="signal peptide" evidence="3">
    <location>
        <begin position="1"/>
        <end position="20"/>
    </location>
</feature>
<evidence type="ECO:0000313" key="4">
    <source>
        <dbReference type="EMBL" id="OJH40910.1"/>
    </source>
</evidence>
<keyword evidence="5" id="KW-1185">Reference proteome</keyword>
<protein>
    <recommendedName>
        <fullName evidence="6">Copper oxidase</fullName>
    </recommendedName>
</protein>
<evidence type="ECO:0000256" key="3">
    <source>
        <dbReference type="SAM" id="SignalP"/>
    </source>
</evidence>
<sequence length="1905" mass="205192">MRRMVVSVGLLLLGAWSAMAEENLPKSVEPEAQPVIPQAGPAEREGQWPAPPPVCARTLTASVAVLDQPLMYNRLGAQNVNGIIYALTRDLINQDTGLPLSRGGDAAPGRVILRPDKRPRPLVLRVAAGDCLRVHFQNLLTPLANPRSVPSILNRLKFLLPIDDQVADRFASFTVPGLQLVSSIADDSSFVGRNDSSLVAPGGSATYTLFAQREDTFLVTSYGATFGGEGTHGNGANGMFAAINVEPPGASFYRSQVTEEELRLATTGTTPTGQPTLDYEAVYPATEPWLSEGKAGLPILDMLTPSGELVHSDISAMIVGPLPDGGFPPNTYPLESVGRRNPSLPNRLESFREFTVIFHDEVAAADAFPGFFEDPVFSHTLAGVRDAFMINYGSGGIGSEIIANRLSVGPMHDCLDCAFEEFFLSSFTVGDPAMLVDVPANVGLETLAPGQAPPPGTTGPKATRAFFPDDPSNVHHSYTGDFVKFRNLHIGQEQHVFHLHNHQWLFNPNDDNANYIDAQGIGPGTDYTYEISFGGSGNRNKTAGDAIFHCHFYPHFAQGMWELWRVHDVFEGGTKLAASGEEFHLKPFGLQDGTPAVGGRALPDGEIAAGTPIPAVVPLPGRPMAPMPGRVEVAANPRTTQASSFHALKPGATVPVGSNSRVVERDVNPGFPFWVASIEKTVGQRATTPPLDMLTEAEAAALQEGANPLFAGRTDLVPNAGGFNGGLPRHTLEGVAAGGEAVSTLSRLDFSKELVRARPVYFPEEGTDVEQTAMAFHARRHHPSTALLRDGGTVAGSFVTNGGPPVPSAPYNEPCVDDEGNRILTGMQPRFFDGKGGTSFTGTVRFGANNPRVYKGANIQLDAVFNKAGYHYPQERIITLWEDVQPTLDKLRPPEPFAIRFNTFDCAKYLHTNLIPSVYELDDFEVRTPTDIIGQHIHLPKWDLTSADGSANGWNYEDGTLAPGAVRERIEAINAYNSTPGNTPVPTLDGRTQLEPLPHPFFGVGPNEAWLGARITIQRWFIDPVFNSDGVERGLGVIFTHDHFGPSTHQQIGLYGSVLVEPAGSTWKHNETGVPLNTRDDGGPTSWQAAIHTGDLNGDGTDDSFREFWLMSSDFQHAYEAGVYVGAGPDGIPDPALTATPNTFRHAIAPPFRQQANPVFPDLVVNAAVCPGGVPRPCPQAISADDPGLFLVNYRNEPTALRVYDPRRLGPDGKPGSQADGLAGDLAFALQTRTDRAIPAFNTRLGNTPYPPLTGDIGRGDPFTPILRAYTGDNVRVRVQIGGHEEEFNTTMHGLKWLQGGSSYGSAPNSGWRNAQVHGISEQFSVSLSLMPLLGGGSEVDYAYATNGSTDGFWQGVWGVMRSYHDPRADLHALPNMKMPAWIGNWEEYDPQAGKPREEGDQASGQRRVVRGGACPRAAPVRGYDITAVLANTALGNPLEVTLVPGDDSATQHVGAPLEPEGGTLVYNPRRTVLDNGRSGPLHDPTAILHVYTEDLDPLTGRLKPGVPVEPLVLRAAAGECIEVTLRNRLPEVLPDLANFITLASVVNRDRKAAQGVTTFNNNLIRPSSHVGLHPQLVAYDVGWADGTNVGRNREQTVPPGGTMLYRWYAGDVREASIVKGEKSNRIDLANTPIEYGGTNLVPADKIKQGQKSLVAALVIEPTGSVWQEDANRRSSASVGPDANGDGQPDNVSFRDFTMVWQKQLGHRYSDGTAVENIDAEMAIAEDSQDSGHMAINNGSEPLWFRFGLRPNAPLGNEPGGLGAVPNARQAYSNTLVGGDPVTPVFIADAGQQTRLHLLQPHGNFRGSTFRLHGHPWQRDPYVCPGSAYLGLPGLCNPTDVASQALGLNPIGFYRNGQEGLMPYTHYEILLPSAGGANAIRGDYLFRDYESLGNTDGQWGLLRVR</sequence>
<dbReference type="SUPFAM" id="SSF49503">
    <property type="entry name" value="Cupredoxins"/>
    <property type="match status" value="1"/>
</dbReference>
<dbReference type="GO" id="GO:0005507">
    <property type="term" value="F:copper ion binding"/>
    <property type="evidence" value="ECO:0007669"/>
    <property type="project" value="InterPro"/>
</dbReference>